<dbReference type="EMBL" id="CAAALY010107890">
    <property type="protein sequence ID" value="VEL29940.1"/>
    <property type="molecule type" value="Genomic_DNA"/>
</dbReference>
<sequence length="107" mass="12169">MISTLGVRHRGDCVIEMVWMAELLCMGRRAKCVGENEFDWQRLKKRLVRRGHRKTRIHIPAGRQSTRRAASVLAKMGFVVVVVAAYQTHEHVERTPSGGKSQTEGEK</sequence>
<dbReference type="InterPro" id="IPR036108">
    <property type="entry name" value="4pyrrol_syn_uPrphyn_synt_sf"/>
</dbReference>
<evidence type="ECO:0000313" key="2">
    <source>
        <dbReference type="Proteomes" id="UP000784294"/>
    </source>
</evidence>
<gene>
    <name evidence="1" type="ORF">PXEA_LOCUS23380</name>
</gene>
<reference evidence="1" key="1">
    <citation type="submission" date="2018-11" db="EMBL/GenBank/DDBJ databases">
        <authorList>
            <consortium name="Pathogen Informatics"/>
        </authorList>
    </citation>
    <scope>NUCLEOTIDE SEQUENCE</scope>
</reference>
<dbReference type="GO" id="GO:0004852">
    <property type="term" value="F:uroporphyrinogen-III synthase activity"/>
    <property type="evidence" value="ECO:0007669"/>
    <property type="project" value="InterPro"/>
</dbReference>
<dbReference type="GO" id="GO:0033014">
    <property type="term" value="P:tetrapyrrole biosynthetic process"/>
    <property type="evidence" value="ECO:0007669"/>
    <property type="project" value="InterPro"/>
</dbReference>
<proteinExistence type="predicted"/>
<accession>A0A448X7D4</accession>
<dbReference type="SUPFAM" id="SSF69618">
    <property type="entry name" value="HemD-like"/>
    <property type="match status" value="1"/>
</dbReference>
<name>A0A448X7D4_9PLAT</name>
<keyword evidence="2" id="KW-1185">Reference proteome</keyword>
<comment type="caution">
    <text evidence="1">The sequence shown here is derived from an EMBL/GenBank/DDBJ whole genome shotgun (WGS) entry which is preliminary data.</text>
</comment>
<dbReference type="Proteomes" id="UP000784294">
    <property type="component" value="Unassembled WGS sequence"/>
</dbReference>
<dbReference type="AlphaFoldDB" id="A0A448X7D4"/>
<organism evidence="1 2">
    <name type="scientific">Protopolystoma xenopodis</name>
    <dbReference type="NCBI Taxonomy" id="117903"/>
    <lineage>
        <taxon>Eukaryota</taxon>
        <taxon>Metazoa</taxon>
        <taxon>Spiralia</taxon>
        <taxon>Lophotrochozoa</taxon>
        <taxon>Platyhelminthes</taxon>
        <taxon>Monogenea</taxon>
        <taxon>Polyopisthocotylea</taxon>
        <taxon>Polystomatidea</taxon>
        <taxon>Polystomatidae</taxon>
        <taxon>Protopolystoma</taxon>
    </lineage>
</organism>
<protein>
    <submittedName>
        <fullName evidence="1">Uncharacterized protein</fullName>
    </submittedName>
</protein>
<evidence type="ECO:0000313" key="1">
    <source>
        <dbReference type="EMBL" id="VEL29940.1"/>
    </source>
</evidence>